<reference evidence="2" key="1">
    <citation type="submission" date="2013-03" db="EMBL/GenBank/DDBJ databases">
        <title>The Genome Sequence of Anopheles dirus WRAIR2.</title>
        <authorList>
            <consortium name="The Broad Institute Genomics Platform"/>
            <person name="Neafsey D.E."/>
            <person name="Walton C."/>
            <person name="Walker B."/>
            <person name="Young S.K."/>
            <person name="Zeng Q."/>
            <person name="Gargeya S."/>
            <person name="Fitzgerald M."/>
            <person name="Haas B."/>
            <person name="Abouelleil A."/>
            <person name="Allen A.W."/>
            <person name="Alvarado L."/>
            <person name="Arachchi H.M."/>
            <person name="Berlin A.M."/>
            <person name="Chapman S.B."/>
            <person name="Gainer-Dewar J."/>
            <person name="Goldberg J."/>
            <person name="Griggs A."/>
            <person name="Gujja S."/>
            <person name="Hansen M."/>
            <person name="Howarth C."/>
            <person name="Imamovic A."/>
            <person name="Ireland A."/>
            <person name="Larimer J."/>
            <person name="McCowan C."/>
            <person name="Murphy C."/>
            <person name="Pearson M."/>
            <person name="Poon T.W."/>
            <person name="Priest M."/>
            <person name="Roberts A."/>
            <person name="Saif S."/>
            <person name="Shea T."/>
            <person name="Sisk P."/>
            <person name="Sykes S."/>
            <person name="Wortman J."/>
            <person name="Nusbaum C."/>
            <person name="Birren B."/>
        </authorList>
    </citation>
    <scope>NUCLEOTIDE SEQUENCE [LARGE SCALE GENOMIC DNA]</scope>
    <source>
        <strain evidence="2">WRAIR2</strain>
    </source>
</reference>
<dbReference type="Proteomes" id="UP000075884">
    <property type="component" value="Unassembled WGS sequence"/>
</dbReference>
<proteinExistence type="predicted"/>
<dbReference type="AlphaFoldDB" id="A0A182NXF4"/>
<keyword evidence="2" id="KW-1185">Reference proteome</keyword>
<evidence type="ECO:0000313" key="2">
    <source>
        <dbReference type="Proteomes" id="UP000075884"/>
    </source>
</evidence>
<reference evidence="1" key="2">
    <citation type="submission" date="2020-05" db="UniProtKB">
        <authorList>
            <consortium name="EnsemblMetazoa"/>
        </authorList>
    </citation>
    <scope>IDENTIFICATION</scope>
    <source>
        <strain evidence="1">WRAIR2</strain>
    </source>
</reference>
<sequence>MKHLAQYRESSCCCCFYVRAPNAILPESRTSGSLEGCSGLYVSVYLIELLLLEHCLLPLHLRA</sequence>
<name>A0A182NXF4_9DIPT</name>
<accession>A0A182NXF4</accession>
<dbReference type="VEuPathDB" id="VectorBase:ADIR014532"/>
<protein>
    <submittedName>
        <fullName evidence="1">Uncharacterized protein</fullName>
    </submittedName>
</protein>
<dbReference type="EnsemblMetazoa" id="ADIR014532-RA">
    <property type="protein sequence ID" value="ADIR014532-PA"/>
    <property type="gene ID" value="ADIR014532"/>
</dbReference>
<organism evidence="1 2">
    <name type="scientific">Anopheles dirus</name>
    <dbReference type="NCBI Taxonomy" id="7168"/>
    <lineage>
        <taxon>Eukaryota</taxon>
        <taxon>Metazoa</taxon>
        <taxon>Ecdysozoa</taxon>
        <taxon>Arthropoda</taxon>
        <taxon>Hexapoda</taxon>
        <taxon>Insecta</taxon>
        <taxon>Pterygota</taxon>
        <taxon>Neoptera</taxon>
        <taxon>Endopterygota</taxon>
        <taxon>Diptera</taxon>
        <taxon>Nematocera</taxon>
        <taxon>Culicoidea</taxon>
        <taxon>Culicidae</taxon>
        <taxon>Anophelinae</taxon>
        <taxon>Anopheles</taxon>
    </lineage>
</organism>
<evidence type="ECO:0000313" key="1">
    <source>
        <dbReference type="EnsemblMetazoa" id="ADIR014532-PA"/>
    </source>
</evidence>